<keyword evidence="3" id="KW-1185">Reference proteome</keyword>
<reference evidence="2 3" key="1">
    <citation type="submission" date="2016-10" db="EMBL/GenBank/DDBJ databases">
        <authorList>
            <person name="de Groot N.N."/>
        </authorList>
    </citation>
    <scope>NUCLEOTIDE SEQUENCE [LARGE SCALE GENOMIC DNA]</scope>
    <source>
        <strain evidence="2 3">DSM 18978</strain>
    </source>
</reference>
<dbReference type="OrthoDB" id="9760040at2"/>
<protein>
    <submittedName>
        <fullName evidence="2">Uncharacterized protein</fullName>
    </submittedName>
</protein>
<feature type="coiled-coil region" evidence="1">
    <location>
        <begin position="35"/>
        <end position="62"/>
    </location>
</feature>
<evidence type="ECO:0000313" key="2">
    <source>
        <dbReference type="EMBL" id="SCY21546.1"/>
    </source>
</evidence>
<sequence>MRDIDLIYSYRLLDRDCALFSDKIRNKRDYETKLFIPHTNNIKSLNEELDELEERVNSIARPDDVFDLIQCHMKDFVIGQRVELQSIYERPSRTINVFMSTFTNAVRNDSRPDPQKVEILINRFSQADLIWEGIRTWISDVSLMYLKELIDNCQIFIDTMTVEIPRLPQNFSQLNEKQYIELVDAIQVLSSKMRAWIEEIKRIIEERGISEVKEASDDDIIKFEEEYYRTLLEDIIGVNLNEILFWHEDEIEKTRNEVFEIANKLNISDPIPKTMSEVNEILLKYAGPCDTPEEMYERANGYILRARGACEGYVLLPEDEICLVKKVPEQLKLSYPWGGLRGRMSHTKTTTGTYVFK</sequence>
<dbReference type="EMBL" id="FMUS01000005">
    <property type="protein sequence ID" value="SCY21546.1"/>
    <property type="molecule type" value="Genomic_DNA"/>
</dbReference>
<evidence type="ECO:0000256" key="1">
    <source>
        <dbReference type="SAM" id="Coils"/>
    </source>
</evidence>
<accession>A0A1G5E3F4</accession>
<organism evidence="2 3">
    <name type="scientific">Alkaliphilus peptidifermentans DSM 18978</name>
    <dbReference type="NCBI Taxonomy" id="1120976"/>
    <lineage>
        <taxon>Bacteria</taxon>
        <taxon>Bacillati</taxon>
        <taxon>Bacillota</taxon>
        <taxon>Clostridia</taxon>
        <taxon>Peptostreptococcales</taxon>
        <taxon>Natronincolaceae</taxon>
        <taxon>Alkaliphilus</taxon>
    </lineage>
</organism>
<evidence type="ECO:0000313" key="3">
    <source>
        <dbReference type="Proteomes" id="UP000198636"/>
    </source>
</evidence>
<dbReference type="Proteomes" id="UP000198636">
    <property type="component" value="Unassembled WGS sequence"/>
</dbReference>
<keyword evidence="1" id="KW-0175">Coiled coil</keyword>
<dbReference type="STRING" id="1120976.SAMN03080606_01037"/>
<proteinExistence type="predicted"/>
<dbReference type="RefSeq" id="WP_091540784.1">
    <property type="nucleotide sequence ID" value="NZ_FMUS01000005.1"/>
</dbReference>
<dbReference type="AlphaFoldDB" id="A0A1G5E3F4"/>
<gene>
    <name evidence="2" type="ORF">SAMN03080606_01037</name>
</gene>
<name>A0A1G5E3F4_9FIRM</name>